<dbReference type="EMBL" id="MPUH01000601">
    <property type="protein sequence ID" value="OMJ76971.1"/>
    <property type="molecule type" value="Genomic_DNA"/>
</dbReference>
<dbReference type="PANTHER" id="PTHR15431:SF4">
    <property type="entry name" value="PROTEIN TONNEAU 1B"/>
    <property type="match status" value="1"/>
</dbReference>
<feature type="domain" description="FGFR1 oncogene partner (FOP) N-terminal dimerisation" evidence="14">
    <location>
        <begin position="50"/>
        <end position="113"/>
    </location>
</feature>
<evidence type="ECO:0000256" key="5">
    <source>
        <dbReference type="ARBA" id="ARBA00022490"/>
    </source>
</evidence>
<keyword evidence="6" id="KW-0970">Cilium biogenesis/degradation</keyword>
<dbReference type="Pfam" id="PF09398">
    <property type="entry name" value="FOP_dimer"/>
    <property type="match status" value="1"/>
</dbReference>
<dbReference type="Proteomes" id="UP000187209">
    <property type="component" value="Unassembled WGS sequence"/>
</dbReference>
<evidence type="ECO:0000256" key="13">
    <source>
        <dbReference type="SAM" id="MobiDB-lite"/>
    </source>
</evidence>
<comment type="similarity">
    <text evidence="4">Belongs to the CEP43 family.</text>
</comment>
<feature type="region of interest" description="Disordered" evidence="13">
    <location>
        <begin position="121"/>
        <end position="149"/>
    </location>
</feature>
<dbReference type="GO" id="GO:0034451">
    <property type="term" value="C:centriolar satellite"/>
    <property type="evidence" value="ECO:0007669"/>
    <property type="project" value="UniProtKB-SubCell"/>
</dbReference>
<evidence type="ECO:0000256" key="3">
    <source>
        <dbReference type="ARBA" id="ARBA00004607"/>
    </source>
</evidence>
<name>A0A1R2BJR3_9CILI</name>
<evidence type="ECO:0000256" key="4">
    <source>
        <dbReference type="ARBA" id="ARBA00005385"/>
    </source>
</evidence>
<dbReference type="SMART" id="SM00667">
    <property type="entry name" value="LisH"/>
    <property type="match status" value="1"/>
</dbReference>
<evidence type="ECO:0000256" key="2">
    <source>
        <dbReference type="ARBA" id="ARBA00004463"/>
    </source>
</evidence>
<evidence type="ECO:0000256" key="6">
    <source>
        <dbReference type="ARBA" id="ARBA00022794"/>
    </source>
</evidence>
<evidence type="ECO:0000313" key="16">
    <source>
        <dbReference type="Proteomes" id="UP000187209"/>
    </source>
</evidence>
<dbReference type="InterPro" id="IPR006594">
    <property type="entry name" value="LisH"/>
</dbReference>
<keyword evidence="8" id="KW-0966">Cell projection</keyword>
<evidence type="ECO:0000256" key="1">
    <source>
        <dbReference type="ARBA" id="ARBA00004120"/>
    </source>
</evidence>
<dbReference type="PANTHER" id="PTHR15431">
    <property type="entry name" value="FGFR1 ONCOGENE PARTNER/LISH DOMAIN-CONTAINING PROTEIN"/>
    <property type="match status" value="1"/>
</dbReference>
<keyword evidence="5" id="KW-0963">Cytoplasm</keyword>
<dbReference type="GO" id="GO:0034453">
    <property type="term" value="P:microtubule anchoring"/>
    <property type="evidence" value="ECO:0007669"/>
    <property type="project" value="InterPro"/>
</dbReference>
<evidence type="ECO:0000313" key="15">
    <source>
        <dbReference type="EMBL" id="OMJ76971.1"/>
    </source>
</evidence>
<comment type="function">
    <text evidence="9">Involved in the biogenesis of cilia. Required for the recruitment of PLK1 to centrosomes and S phase progression.</text>
</comment>
<reference evidence="15 16" key="1">
    <citation type="submission" date="2016-11" db="EMBL/GenBank/DDBJ databases">
        <title>The macronuclear genome of Stentor coeruleus: a giant cell with tiny introns.</title>
        <authorList>
            <person name="Slabodnick M."/>
            <person name="Ruby J.G."/>
            <person name="Reiff S.B."/>
            <person name="Swart E.C."/>
            <person name="Gosai S."/>
            <person name="Prabakaran S."/>
            <person name="Witkowska E."/>
            <person name="Larue G.E."/>
            <person name="Fisher S."/>
            <person name="Freeman R.M."/>
            <person name="Gunawardena J."/>
            <person name="Chu W."/>
            <person name="Stover N.A."/>
            <person name="Gregory B.D."/>
            <person name="Nowacki M."/>
            <person name="Derisi J."/>
            <person name="Roy S.W."/>
            <person name="Marshall W.F."/>
            <person name="Sood P."/>
        </authorList>
    </citation>
    <scope>NUCLEOTIDE SEQUENCE [LARGE SCALE GENOMIC DNA]</scope>
    <source>
        <strain evidence="15">WM001</strain>
    </source>
</reference>
<keyword evidence="16" id="KW-1185">Reference proteome</keyword>
<dbReference type="Gene3D" id="1.20.960.40">
    <property type="match status" value="1"/>
</dbReference>
<gene>
    <name evidence="15" type="ORF">SteCoe_23557</name>
</gene>
<comment type="subcellular location">
    <subcellularLocation>
        <location evidence="1">Cytoplasm</location>
        <location evidence="1">Cytoskeleton</location>
        <location evidence="1">Cilium basal body</location>
    </subcellularLocation>
    <subcellularLocation>
        <location evidence="3">Cytoplasm</location>
        <location evidence="3">Cytoskeleton</location>
        <location evidence="3">Microtubule organizing center</location>
        <location evidence="3">Centrosome</location>
        <location evidence="3">Centriolar satellite</location>
    </subcellularLocation>
    <subcellularLocation>
        <location evidence="2">Cytoplasmic granule</location>
    </subcellularLocation>
</comment>
<evidence type="ECO:0000256" key="11">
    <source>
        <dbReference type="ARBA" id="ARBA00076755"/>
    </source>
</evidence>
<dbReference type="PROSITE" id="PS50896">
    <property type="entry name" value="LISH"/>
    <property type="match status" value="1"/>
</dbReference>
<sequence length="149" mass="17104">MATMEDLKTALKETLFKRGVLGDIKAKIRAEIFAALDDQDVNRPRLNDENLLINELIREYLQYNNYHHALSVFLAESGQPAQPVMERVHMARELRVSEDAKSRSVPLMYGLVRGIRPTLAEPLKPDPQPIPKRGDLFSQEPEPFEFTKF</sequence>
<keyword evidence="7" id="KW-0206">Cytoskeleton</keyword>
<comment type="caution">
    <text evidence="15">The sequence shown here is derived from an EMBL/GenBank/DDBJ whole genome shotgun (WGS) entry which is preliminary data.</text>
</comment>
<dbReference type="OrthoDB" id="5970631at2759"/>
<dbReference type="InterPro" id="IPR018993">
    <property type="entry name" value="FOP_dimerisation-dom_N"/>
</dbReference>
<proteinExistence type="inferred from homology"/>
<evidence type="ECO:0000259" key="14">
    <source>
        <dbReference type="Pfam" id="PF09398"/>
    </source>
</evidence>
<dbReference type="FunFam" id="1.20.960.40:FF:000002">
    <property type="entry name" value="LisH domain-containing protein FOPNL"/>
    <property type="match status" value="1"/>
</dbReference>
<evidence type="ECO:0000256" key="7">
    <source>
        <dbReference type="ARBA" id="ARBA00023212"/>
    </source>
</evidence>
<evidence type="ECO:0000256" key="8">
    <source>
        <dbReference type="ARBA" id="ARBA00023273"/>
    </source>
</evidence>
<dbReference type="AlphaFoldDB" id="A0A1R2BJR3"/>
<dbReference type="GO" id="GO:0030030">
    <property type="term" value="P:cell projection organization"/>
    <property type="evidence" value="ECO:0007669"/>
    <property type="project" value="UniProtKB-KW"/>
</dbReference>
<organism evidence="15 16">
    <name type="scientific">Stentor coeruleus</name>
    <dbReference type="NCBI Taxonomy" id="5963"/>
    <lineage>
        <taxon>Eukaryota</taxon>
        <taxon>Sar</taxon>
        <taxon>Alveolata</taxon>
        <taxon>Ciliophora</taxon>
        <taxon>Postciliodesmatophora</taxon>
        <taxon>Heterotrichea</taxon>
        <taxon>Heterotrichida</taxon>
        <taxon>Stentoridae</taxon>
        <taxon>Stentor</taxon>
    </lineage>
</organism>
<dbReference type="GO" id="GO:0005929">
    <property type="term" value="C:cilium"/>
    <property type="evidence" value="ECO:0007669"/>
    <property type="project" value="UniProtKB-ARBA"/>
</dbReference>
<evidence type="ECO:0000256" key="10">
    <source>
        <dbReference type="ARBA" id="ARBA00070736"/>
    </source>
</evidence>
<evidence type="ECO:0000256" key="9">
    <source>
        <dbReference type="ARBA" id="ARBA00055043"/>
    </source>
</evidence>
<accession>A0A1R2BJR3</accession>
<protein>
    <recommendedName>
        <fullName evidence="10">Centrosomal protein 20</fullName>
    </recommendedName>
    <alternativeName>
        <fullName evidence="11">FGFR1OP N-terminal-like protein</fullName>
    </alternativeName>
    <alternativeName>
        <fullName evidence="12">LisH domain-containing protein FOPNL</fullName>
    </alternativeName>
</protein>
<evidence type="ECO:0000256" key="12">
    <source>
        <dbReference type="ARBA" id="ARBA00081996"/>
    </source>
</evidence>